<protein>
    <recommendedName>
        <fullName evidence="6">Probable membrane transporter protein</fullName>
    </recommendedName>
</protein>
<reference evidence="8 9" key="1">
    <citation type="submission" date="2020-11" db="EMBL/GenBank/DDBJ databases">
        <title>Pseudonocardia abyssalis sp. nov. and Pseudonocardia oceani sp. nov., description and phylogenomic analysis of two novel actinomycetes isolated from the deep Southern Ocean.</title>
        <authorList>
            <person name="Parra J."/>
        </authorList>
    </citation>
    <scope>NUCLEOTIDE SEQUENCE [LARGE SCALE GENOMIC DNA]</scope>
    <source>
        <strain evidence="8 9">KRD-168</strain>
    </source>
</reference>
<feature type="transmembrane region" description="Helical" evidence="6">
    <location>
        <begin position="30"/>
        <end position="60"/>
    </location>
</feature>
<evidence type="ECO:0000256" key="3">
    <source>
        <dbReference type="ARBA" id="ARBA00022692"/>
    </source>
</evidence>
<feature type="transmembrane region" description="Helical" evidence="6">
    <location>
        <begin position="165"/>
        <end position="195"/>
    </location>
</feature>
<feature type="transmembrane region" description="Helical" evidence="6">
    <location>
        <begin position="263"/>
        <end position="281"/>
    </location>
</feature>
<name>A0ABS6UYC6_9PSEU</name>
<keyword evidence="4 6" id="KW-1133">Transmembrane helix</keyword>
<evidence type="ECO:0000256" key="7">
    <source>
        <dbReference type="SAM" id="MobiDB-lite"/>
    </source>
</evidence>
<evidence type="ECO:0000256" key="5">
    <source>
        <dbReference type="ARBA" id="ARBA00023136"/>
    </source>
</evidence>
<dbReference type="InterPro" id="IPR051598">
    <property type="entry name" value="TSUP/Inactive_protease-like"/>
</dbReference>
<comment type="similarity">
    <text evidence="2 6">Belongs to the 4-toluene sulfonate uptake permease (TSUP) (TC 2.A.102) family.</text>
</comment>
<dbReference type="InterPro" id="IPR002781">
    <property type="entry name" value="TM_pro_TauE-like"/>
</dbReference>
<sequence>MTVLAAALGLLMGLVVGALGGGGGVLTVPLLVYVLGLTAQSATTSSIIIVGITALVGTLARLRGDRIDWRTGLTFGALGIPAAFLGTLLNRHVDQRVLLLAFAAVTVLTAIAMLVNSRSGRRKPEESAGEPFPSARPDGSVSTAVRLPVRVPTRRRRLLVTATKIVLSGLVVGFMTGFLGVGGGFLVVPALVIILRMPMSHAVGTSLLIITLNAVSSMASRVGAPLDLDWRIVVPFTLLSVVGSFLGKRVADKLSGDTLTRSFAVMLILVGGFVAVQALGVF</sequence>
<dbReference type="EMBL" id="JADQDK010000001">
    <property type="protein sequence ID" value="MBW0137260.1"/>
    <property type="molecule type" value="Genomic_DNA"/>
</dbReference>
<dbReference type="PANTHER" id="PTHR43701">
    <property type="entry name" value="MEMBRANE TRANSPORTER PROTEIN MJ0441-RELATED"/>
    <property type="match status" value="1"/>
</dbReference>
<dbReference type="Pfam" id="PF01925">
    <property type="entry name" value="TauE"/>
    <property type="match status" value="1"/>
</dbReference>
<evidence type="ECO:0000256" key="2">
    <source>
        <dbReference type="ARBA" id="ARBA00009142"/>
    </source>
</evidence>
<evidence type="ECO:0000256" key="1">
    <source>
        <dbReference type="ARBA" id="ARBA00004141"/>
    </source>
</evidence>
<proteinExistence type="inferred from homology"/>
<feature type="region of interest" description="Disordered" evidence="7">
    <location>
        <begin position="121"/>
        <end position="140"/>
    </location>
</feature>
<accession>A0ABS6UYC6</accession>
<comment type="caution">
    <text evidence="8">The sequence shown here is derived from an EMBL/GenBank/DDBJ whole genome shotgun (WGS) entry which is preliminary data.</text>
</comment>
<evidence type="ECO:0000256" key="4">
    <source>
        <dbReference type="ARBA" id="ARBA00022989"/>
    </source>
</evidence>
<organism evidence="8 9">
    <name type="scientific">Pseudonocardia abyssalis</name>
    <dbReference type="NCBI Taxonomy" id="2792008"/>
    <lineage>
        <taxon>Bacteria</taxon>
        <taxon>Bacillati</taxon>
        <taxon>Actinomycetota</taxon>
        <taxon>Actinomycetes</taxon>
        <taxon>Pseudonocardiales</taxon>
        <taxon>Pseudonocardiaceae</taxon>
        <taxon>Pseudonocardia</taxon>
    </lineage>
</organism>
<evidence type="ECO:0000313" key="9">
    <source>
        <dbReference type="Proteomes" id="UP000694287"/>
    </source>
</evidence>
<evidence type="ECO:0000313" key="8">
    <source>
        <dbReference type="EMBL" id="MBW0137260.1"/>
    </source>
</evidence>
<keyword evidence="6" id="KW-1003">Cell membrane</keyword>
<feature type="transmembrane region" description="Helical" evidence="6">
    <location>
        <begin position="201"/>
        <end position="220"/>
    </location>
</feature>
<dbReference type="PANTHER" id="PTHR43701:SF2">
    <property type="entry name" value="MEMBRANE TRANSPORTER PROTEIN YJNA-RELATED"/>
    <property type="match status" value="1"/>
</dbReference>
<dbReference type="Proteomes" id="UP000694287">
    <property type="component" value="Unassembled WGS sequence"/>
</dbReference>
<dbReference type="RefSeq" id="WP_218603106.1">
    <property type="nucleotide sequence ID" value="NZ_JADQDJ010000105.1"/>
</dbReference>
<feature type="transmembrane region" description="Helical" evidence="6">
    <location>
        <begin position="72"/>
        <end position="91"/>
    </location>
</feature>
<keyword evidence="5 6" id="KW-0472">Membrane</keyword>
<keyword evidence="3 6" id="KW-0812">Transmembrane</keyword>
<keyword evidence="9" id="KW-1185">Reference proteome</keyword>
<feature type="transmembrane region" description="Helical" evidence="6">
    <location>
        <begin position="232"/>
        <end position="251"/>
    </location>
</feature>
<evidence type="ECO:0000256" key="6">
    <source>
        <dbReference type="RuleBase" id="RU363041"/>
    </source>
</evidence>
<feature type="transmembrane region" description="Helical" evidence="6">
    <location>
        <begin position="97"/>
        <end position="115"/>
    </location>
</feature>
<comment type="subcellular location">
    <subcellularLocation>
        <location evidence="6">Cell membrane</location>
        <topology evidence="6">Multi-pass membrane protein</topology>
    </subcellularLocation>
    <subcellularLocation>
        <location evidence="1">Membrane</location>
        <topology evidence="1">Multi-pass membrane protein</topology>
    </subcellularLocation>
</comment>
<gene>
    <name evidence="8" type="ORF">I4I81_23785</name>
</gene>